<proteinExistence type="predicted"/>
<evidence type="ECO:0000313" key="1">
    <source>
        <dbReference type="EMBL" id="KKM85097.1"/>
    </source>
</evidence>
<organism evidence="1">
    <name type="scientific">marine sediment metagenome</name>
    <dbReference type="NCBI Taxonomy" id="412755"/>
    <lineage>
        <taxon>unclassified sequences</taxon>
        <taxon>metagenomes</taxon>
        <taxon>ecological metagenomes</taxon>
    </lineage>
</organism>
<sequence>MNEIIQMLKNEFPSVNSEICKELGVYISLGKIKERDYIVLKIDNCISMSREFSEKKCDCIIIFIEENKFYISIVELKKTARIERNFQEKFLNCYEKFVAYLKSKEIVLRFRTHFVIVKEKVDGMFTKFLGSINNRFTIDGKPKEIMILQSGACLWDEYQKILIL</sequence>
<comment type="caution">
    <text evidence="1">The sequence shown here is derived from an EMBL/GenBank/DDBJ whole genome shotgun (WGS) entry which is preliminary data.</text>
</comment>
<protein>
    <submittedName>
        <fullName evidence="1">Uncharacterized protein</fullName>
    </submittedName>
</protein>
<reference evidence="1" key="1">
    <citation type="journal article" date="2015" name="Nature">
        <title>Complex archaea that bridge the gap between prokaryotes and eukaryotes.</title>
        <authorList>
            <person name="Spang A."/>
            <person name="Saw J.H."/>
            <person name="Jorgensen S.L."/>
            <person name="Zaremba-Niedzwiedzka K."/>
            <person name="Martijn J."/>
            <person name="Lind A.E."/>
            <person name="van Eijk R."/>
            <person name="Schleper C."/>
            <person name="Guy L."/>
            <person name="Ettema T.J."/>
        </authorList>
    </citation>
    <scope>NUCLEOTIDE SEQUENCE</scope>
</reference>
<accession>A0A0F9NUW2</accession>
<name>A0A0F9NUW2_9ZZZZ</name>
<gene>
    <name evidence="1" type="ORF">LCGC14_1292540</name>
</gene>
<dbReference type="EMBL" id="LAZR01007464">
    <property type="protein sequence ID" value="KKM85097.1"/>
    <property type="molecule type" value="Genomic_DNA"/>
</dbReference>
<dbReference type="AlphaFoldDB" id="A0A0F9NUW2"/>